<dbReference type="GO" id="GO:0008713">
    <property type="term" value="F:ADP-heptose-lipopolysaccharide heptosyltransferase activity"/>
    <property type="evidence" value="ECO:0007669"/>
    <property type="project" value="TreeGrafter"/>
</dbReference>
<evidence type="ECO:0000313" key="4">
    <source>
        <dbReference type="EMBL" id="WWC14370.1"/>
    </source>
</evidence>
<reference evidence="3" key="1">
    <citation type="submission" date="2022-09" db="EMBL/GenBank/DDBJ databases">
        <title>Multidrug resistance Raoultella ornithinolytica Strain MQB_Silv_108.</title>
        <authorList>
            <person name="Quintela-Baluja M."/>
        </authorList>
    </citation>
    <scope>NUCLEOTIDE SEQUENCE</scope>
    <source>
        <strain evidence="3">MQB_Silv_108</strain>
    </source>
</reference>
<keyword evidence="6" id="KW-1185">Reference proteome</keyword>
<dbReference type="PANTHER" id="PTHR30160">
    <property type="entry name" value="TETRAACYLDISACCHARIDE 4'-KINASE-RELATED"/>
    <property type="match status" value="1"/>
</dbReference>
<proteinExistence type="predicted"/>
<dbReference type="Pfam" id="PF01075">
    <property type="entry name" value="Glyco_transf_9"/>
    <property type="match status" value="1"/>
</dbReference>
<dbReference type="Proteomes" id="UP001064206">
    <property type="component" value="Chromosome"/>
</dbReference>
<evidence type="ECO:0000313" key="3">
    <source>
        <dbReference type="EMBL" id="UXE40968.1"/>
    </source>
</evidence>
<evidence type="ECO:0000313" key="6">
    <source>
        <dbReference type="Proteomes" id="UP001350972"/>
    </source>
</evidence>
<evidence type="ECO:0000256" key="1">
    <source>
        <dbReference type="ARBA" id="ARBA00022676"/>
    </source>
</evidence>
<dbReference type="CDD" id="cd03789">
    <property type="entry name" value="GT9_LPS_heptosyltransferase"/>
    <property type="match status" value="1"/>
</dbReference>
<protein>
    <submittedName>
        <fullName evidence="3">Glycosyltransferase family 9 protein</fullName>
    </submittedName>
</protein>
<dbReference type="GO" id="GO:0009244">
    <property type="term" value="P:lipopolysaccharide core region biosynthetic process"/>
    <property type="evidence" value="ECO:0007669"/>
    <property type="project" value="TreeGrafter"/>
</dbReference>
<evidence type="ECO:0000313" key="5">
    <source>
        <dbReference type="Proteomes" id="UP001064206"/>
    </source>
</evidence>
<dbReference type="PaxDb" id="1286170-RORB6_08735"/>
<dbReference type="Gene3D" id="3.40.50.2000">
    <property type="entry name" value="Glycogen Phosphorylase B"/>
    <property type="match status" value="2"/>
</dbReference>
<dbReference type="RefSeq" id="WP_004860778.1">
    <property type="nucleotide sequence ID" value="NZ_AP021983.1"/>
</dbReference>
<name>A0A225U6F6_RAOOR</name>
<keyword evidence="1" id="KW-0328">Glycosyltransferase</keyword>
<dbReference type="EMBL" id="CP104450">
    <property type="protein sequence ID" value="UXE40968.1"/>
    <property type="molecule type" value="Genomic_DNA"/>
</dbReference>
<dbReference type="Proteomes" id="UP001350972">
    <property type="component" value="Chromosome"/>
</dbReference>
<evidence type="ECO:0000256" key="2">
    <source>
        <dbReference type="ARBA" id="ARBA00022679"/>
    </source>
</evidence>
<sequence length="391" mass="44961">MMDNTAVRVSPKKFKKIRELNRRRNYFTKRVRNALRVYIAKTLWDSPARSELDLSSAKTVLLMRNEGAIGDVVVDSALVKCLHQSGFIVDFLLTKSNSQVMRYHPGIRRIYEAENVASGDFLRKFTHNVPESVINELANNKYDIVIDPSLFDMPIHRMLLLRQIKAKSVLGFNKWASINHYSKSFDFDCENWHVSQTYTFIAEHLNLDKKHLERYDLHIPEDIYQQTRQYLAGLVGRKVIINIFAGHPDRSLSQAQLSSLIGKLQEAYPDVQIILLDHRNEIRLPLPEKVSINPFKTLHHAMALIAEADLIISPDTSVVHMAAAWRKPLVAIYKDVRMNNRLWAPGYDNARQIIVKCGKVHQMENLASLIMREIEGGVLAKEPARDCLNDR</sequence>
<dbReference type="AlphaFoldDB" id="A0A225U6F6"/>
<dbReference type="SUPFAM" id="SSF53756">
    <property type="entry name" value="UDP-Glycosyltransferase/glycogen phosphorylase"/>
    <property type="match status" value="1"/>
</dbReference>
<dbReference type="GO" id="GO:0005829">
    <property type="term" value="C:cytosol"/>
    <property type="evidence" value="ECO:0007669"/>
    <property type="project" value="TreeGrafter"/>
</dbReference>
<dbReference type="EMBL" id="CP145163">
    <property type="protein sequence ID" value="WWC14370.1"/>
    <property type="molecule type" value="Genomic_DNA"/>
</dbReference>
<dbReference type="InterPro" id="IPR002201">
    <property type="entry name" value="Glyco_trans_9"/>
</dbReference>
<dbReference type="PANTHER" id="PTHR30160:SF1">
    <property type="entry name" value="LIPOPOLYSACCHARIDE 1,2-N-ACETYLGLUCOSAMINETRANSFERASE-RELATED"/>
    <property type="match status" value="1"/>
</dbReference>
<reference evidence="4 6" key="2">
    <citation type="submission" date="2024-02" db="EMBL/GenBank/DDBJ databases">
        <title>Tn5403 promotes plasmid rearrangements and degradation of the Klebsiella pneumoniae carbapenemase (KPC) transposon Tn4401.</title>
        <authorList>
            <person name="Sheppard A.E."/>
            <person name="Barry K.E."/>
            <person name="Parikh H.I."/>
            <person name="Vegesana K."/>
            <person name="Sebra R."/>
            <person name="George S."/>
            <person name="Sanderson N.D."/>
            <person name="Stoesser N."/>
            <person name="Eyre D.W."/>
            <person name="Crook D.W."/>
            <person name="Walker A.S."/>
            <person name="Mathers A.J."/>
        </authorList>
    </citation>
    <scope>NUCLEOTIDE SEQUENCE [LARGE SCALE GENOMIC DNA]</scope>
    <source>
        <strain evidence="4 6">CAV1921</strain>
    </source>
</reference>
<keyword evidence="2" id="KW-0808">Transferase</keyword>
<gene>
    <name evidence="4" type="ORF">LM286_15635</name>
    <name evidence="3" type="ORF">N2J37_17300</name>
</gene>
<dbReference type="InterPro" id="IPR051199">
    <property type="entry name" value="LPS_LOS_Heptosyltrfase"/>
</dbReference>
<accession>A0A225U6F6</accession>
<organism evidence="3 5">
    <name type="scientific">Raoultella ornithinolytica</name>
    <name type="common">Klebsiella ornithinolytica</name>
    <dbReference type="NCBI Taxonomy" id="54291"/>
    <lineage>
        <taxon>Bacteria</taxon>
        <taxon>Pseudomonadati</taxon>
        <taxon>Pseudomonadota</taxon>
        <taxon>Gammaproteobacteria</taxon>
        <taxon>Enterobacterales</taxon>
        <taxon>Enterobacteriaceae</taxon>
        <taxon>Klebsiella/Raoultella group</taxon>
        <taxon>Raoultella</taxon>
    </lineage>
</organism>